<proteinExistence type="predicted"/>
<reference evidence="1 2" key="1">
    <citation type="submission" date="2018-03" db="EMBL/GenBank/DDBJ databases">
        <title>Comparative genomics illustrates the genes involved in a hyperalkaliphilic mechanisms of Serpentinomonas isolated from highly-alkaline calcium-rich serpentinized springs.</title>
        <authorList>
            <person name="Suzuki S."/>
            <person name="Ishii S."/>
            <person name="Walworth N."/>
            <person name="Bird L."/>
            <person name="Kuenen J.G."/>
            <person name="Nealson K.H."/>
        </authorList>
    </citation>
    <scope>NUCLEOTIDE SEQUENCE [LARGE SCALE GENOMIC DNA]</scope>
    <source>
        <strain evidence="1 2">83</strain>
    </source>
</reference>
<organism evidence="1 2">
    <name type="scientific">Malikia spinosa</name>
    <dbReference type="NCBI Taxonomy" id="86180"/>
    <lineage>
        <taxon>Bacteria</taxon>
        <taxon>Pseudomonadati</taxon>
        <taxon>Pseudomonadota</taxon>
        <taxon>Betaproteobacteria</taxon>
        <taxon>Burkholderiales</taxon>
        <taxon>Comamonadaceae</taxon>
        <taxon>Malikia</taxon>
    </lineage>
</organism>
<protein>
    <recommendedName>
        <fullName evidence="3">LEPR-XLL domain-containing protein</fullName>
    </recommendedName>
</protein>
<name>A0A2S9KA29_9BURK</name>
<dbReference type="AlphaFoldDB" id="A0A2S9KA29"/>
<accession>A0A2S9KA29</accession>
<dbReference type="InterPro" id="IPR053786">
    <property type="entry name" value="LEPRxLL_CS"/>
</dbReference>
<comment type="caution">
    <text evidence="1">The sequence shown here is derived from an EMBL/GenBank/DDBJ whole genome shotgun (WGS) entry which is preliminary data.</text>
</comment>
<feature type="non-terminal residue" evidence="1">
    <location>
        <position position="1095"/>
    </location>
</feature>
<dbReference type="Proteomes" id="UP000238326">
    <property type="component" value="Unassembled WGS sequence"/>
</dbReference>
<sequence length="1095" mass="111676">MSSKMKNAQPRMSRLLSKLMRSTFQVESLEQRILLSADPVTATAQMLLDRNSTAIRYEIDPVNQGHAEAVLDADSETSFHQVLNQTRSLVMESVFAVQDQAYSRFMEGVLDSDALGGDQLSGAESVTISAVSDSTLKPQAVSSPSGDAQAWMPQDAIDTTKQPASDYLLDGGRYDAAQLARDVSLVDMRSLVVAPGSMLAGSGSLQAPVEVLGILAPGYSPGVANFTNGLTLDSGSTTVIELGGMDPGTGYDQINVAGGATLNGKLQVSLHGGFKPKEGDTFTFINYDSVSGSFDSAQGLVDAANGIYYEIKQNTNSIQLVAHKVDTATAFLISALDGSGLNGLIDDDVIGMAMNPSYFMKDLSYDVSGSLALGSGLSLSGSMFLGYQSDFSLGNEHYSAWRLGLENASGYFGSGPQASSQPGLSIADLDLGLLWLDSTSSDQAWIWAQGSAANISLKGVGGISLSTDSLTIDFAQGIGAGNDTMLDLSAASTSVSVGATNYVFESVAVGERSTLSGNVNLIMPAHLTLSGRLGIATSDAGLLMAGSSVSSRLDAGGMTVGLDSAQFGLVILADSSGFELEAKGAIAIIGAGFSSVSADSALLRVNTTGVAQAARTLSFGNFTYTLAQMDSAAVPVLQVTGLNIMLGDAFKLSGNFAFQRESGSGDLQALASSASAQMQAGNLSAGVNSTKLALVVSAATAQQAGGVLLEAEGGLSTAFDSSVSLSASQAAVRWNSTGNAVSGRKITIADEAYTFGKLDAGVQQIAVSGAQLTAGEFFRVNGDFALLRSTVTVKLAGADASDGGILSDLITIGAQGLAATAGISDSTGLQLTGVQFGLALMSARADASRRWTSLQATASTAQLNGLAGVKIAGADLNIAFNDASKTGDAVVDYAAGKTVLNVSTGVGSSLALSMDGNQGRLLQASGHLTVEVQDFVRTEGNYAIQRSTQNLKLSDGSSVSADMLTLGASGAELFAGVDDAAAGAIGLELSGVEFGLALMSDRADATRSWVSLQSNSIAASLIGVQGLTLSAGQLCIAVNQATRVGDAVVHGLNSGLLVSTGSSKSIALALDGLETLEARGAVTVEVADFVTLSGD</sequence>
<dbReference type="NCBIfam" id="NF012209">
    <property type="entry name" value="LEPR-8K"/>
    <property type="match status" value="1"/>
</dbReference>
<dbReference type="OrthoDB" id="8863470at2"/>
<evidence type="ECO:0000313" key="1">
    <source>
        <dbReference type="EMBL" id="PRD67323.1"/>
    </source>
</evidence>
<evidence type="ECO:0008006" key="3">
    <source>
        <dbReference type="Google" id="ProtNLM"/>
    </source>
</evidence>
<keyword evidence="2" id="KW-1185">Reference proteome</keyword>
<dbReference type="RefSeq" id="WP_146115089.1">
    <property type="nucleotide sequence ID" value="NZ_PVLR01000072.1"/>
</dbReference>
<gene>
    <name evidence="1" type="ORF">C6P61_16980</name>
</gene>
<dbReference type="EMBL" id="PVLR01000072">
    <property type="protein sequence ID" value="PRD67323.1"/>
    <property type="molecule type" value="Genomic_DNA"/>
</dbReference>
<evidence type="ECO:0000313" key="2">
    <source>
        <dbReference type="Proteomes" id="UP000238326"/>
    </source>
</evidence>